<dbReference type="SUPFAM" id="SSF52540">
    <property type="entry name" value="P-loop containing nucleoside triphosphate hydrolases"/>
    <property type="match status" value="1"/>
</dbReference>
<gene>
    <name evidence="5" type="primary">LOC114912629</name>
</gene>
<dbReference type="InterPro" id="IPR050905">
    <property type="entry name" value="Plant_NBS-LRR"/>
</dbReference>
<organism evidence="4 5">
    <name type="scientific">Elaeis guineensis var. tenera</name>
    <name type="common">Oil palm</name>
    <dbReference type="NCBI Taxonomy" id="51953"/>
    <lineage>
        <taxon>Eukaryota</taxon>
        <taxon>Viridiplantae</taxon>
        <taxon>Streptophyta</taxon>
        <taxon>Embryophyta</taxon>
        <taxon>Tracheophyta</taxon>
        <taxon>Spermatophyta</taxon>
        <taxon>Magnoliopsida</taxon>
        <taxon>Liliopsida</taxon>
        <taxon>Arecaceae</taxon>
        <taxon>Arecoideae</taxon>
        <taxon>Cocoseae</taxon>
        <taxon>Elaeidinae</taxon>
        <taxon>Elaeis</taxon>
    </lineage>
</organism>
<dbReference type="GO" id="GO:0005524">
    <property type="term" value="F:ATP binding"/>
    <property type="evidence" value="ECO:0007669"/>
    <property type="project" value="UniProtKB-KW"/>
</dbReference>
<evidence type="ECO:0000259" key="3">
    <source>
        <dbReference type="Pfam" id="PF00931"/>
    </source>
</evidence>
<dbReference type="InterPro" id="IPR027417">
    <property type="entry name" value="P-loop_NTPase"/>
</dbReference>
<dbReference type="RefSeq" id="XP_029119043.1">
    <property type="nucleotide sequence ID" value="XM_029263210.1"/>
</dbReference>
<evidence type="ECO:0000256" key="1">
    <source>
        <dbReference type="ARBA" id="ARBA00022821"/>
    </source>
</evidence>
<dbReference type="InterPro" id="IPR042197">
    <property type="entry name" value="Apaf_helical"/>
</dbReference>
<dbReference type="GO" id="GO:0043531">
    <property type="term" value="F:ADP binding"/>
    <property type="evidence" value="ECO:0007669"/>
    <property type="project" value="InterPro"/>
</dbReference>
<keyword evidence="4" id="KW-1185">Reference proteome</keyword>
<sequence>MANFSIELGGEGIWNSISQRLGYFANPGSKIRLLTEAVRELVAIKNDVSNRVSPNELQGETRKEQVKLWLDGVTAIEVAVLRIVQDYEQRRRLGRGSFIKFWSINRRVARKLERVAALRAQINNLEVLTARLPPCPVQEMPHMSTFLGMESNLDKVLRYLNDDHVGIIGIWGMGGVGKTSLLKRINNNFLPLQESSVLGGQRSAMFDHVIWATVFKEYTVNKLQKEIASRLGMRPSDNEREQATAIFNHLKGRNFLLLLDDLWHKIDLEAVGVPLPSKRPTGRNKHKVVFTTRMEQVCGSMGAHEKVKISCLEEDDAWQLFGEMVGQDTLDSDPRIPRLASQVIKECHGLPLALIVIGKSMSTR</sequence>
<evidence type="ECO:0000313" key="4">
    <source>
        <dbReference type="Proteomes" id="UP000504607"/>
    </source>
</evidence>
<dbReference type="Proteomes" id="UP000504607">
    <property type="component" value="Chromosome 1"/>
</dbReference>
<keyword evidence="1" id="KW-0611">Plant defense</keyword>
<dbReference type="KEGG" id="egu:114912629"/>
<evidence type="ECO:0000256" key="2">
    <source>
        <dbReference type="ARBA" id="ARBA00022840"/>
    </source>
</evidence>
<reference evidence="5" key="1">
    <citation type="submission" date="2025-08" db="UniProtKB">
        <authorList>
            <consortium name="RefSeq"/>
        </authorList>
    </citation>
    <scope>IDENTIFICATION</scope>
</reference>
<dbReference type="GO" id="GO:0006952">
    <property type="term" value="P:defense response"/>
    <property type="evidence" value="ECO:0007669"/>
    <property type="project" value="UniProtKB-KW"/>
</dbReference>
<dbReference type="AlphaFoldDB" id="A0A8N4F0V1"/>
<dbReference type="FunFam" id="3.40.50.300:FF:001091">
    <property type="entry name" value="Probable disease resistance protein At1g61300"/>
    <property type="match status" value="1"/>
</dbReference>
<dbReference type="PRINTS" id="PR00364">
    <property type="entry name" value="DISEASERSIST"/>
</dbReference>
<dbReference type="Pfam" id="PF00931">
    <property type="entry name" value="NB-ARC"/>
    <property type="match status" value="1"/>
</dbReference>
<proteinExistence type="predicted"/>
<name>A0A8N4F0V1_ELAGV</name>
<dbReference type="PANTHER" id="PTHR33463:SF204">
    <property type="entry name" value="NB-ARC DOMAIN-CONTAINING PROTEIN"/>
    <property type="match status" value="1"/>
</dbReference>
<dbReference type="Gene3D" id="3.40.50.300">
    <property type="entry name" value="P-loop containing nucleotide triphosphate hydrolases"/>
    <property type="match status" value="1"/>
</dbReference>
<dbReference type="OrthoDB" id="645388at2759"/>
<dbReference type="InterPro" id="IPR002182">
    <property type="entry name" value="NB-ARC"/>
</dbReference>
<dbReference type="Gene3D" id="1.10.8.430">
    <property type="entry name" value="Helical domain of apoptotic protease-activating factors"/>
    <property type="match status" value="1"/>
</dbReference>
<dbReference type="PANTHER" id="PTHR33463">
    <property type="entry name" value="NB-ARC DOMAIN-CONTAINING PROTEIN-RELATED"/>
    <property type="match status" value="1"/>
</dbReference>
<protein>
    <submittedName>
        <fullName evidence="5">Probable disease resistance protein At1g61180</fullName>
    </submittedName>
</protein>
<feature type="domain" description="NB-ARC" evidence="3">
    <location>
        <begin position="150"/>
        <end position="330"/>
    </location>
</feature>
<evidence type="ECO:0000313" key="5">
    <source>
        <dbReference type="RefSeq" id="XP_029119043.1"/>
    </source>
</evidence>
<keyword evidence="2" id="KW-0067">ATP-binding</keyword>
<keyword evidence="2" id="KW-0547">Nucleotide-binding</keyword>
<accession>A0A8N4F0V1</accession>